<dbReference type="NCBIfam" id="TIGR00118">
    <property type="entry name" value="acolac_lg"/>
    <property type="match status" value="1"/>
</dbReference>
<dbReference type="Pfam" id="PF00205">
    <property type="entry name" value="TPP_enzyme_M"/>
    <property type="match status" value="1"/>
</dbReference>
<comment type="cofactor">
    <cofactor evidence="12">
        <name>thiamine diphosphate</name>
        <dbReference type="ChEBI" id="CHEBI:58937"/>
    </cofactor>
    <text evidence="12">Binds 1 thiamine pyrophosphate per subunit.</text>
</comment>
<comment type="pathway">
    <text evidence="2 12">Amino-acid biosynthesis; L-valine biosynthesis; L-valine from pyruvate: step 1/4.</text>
</comment>
<feature type="domain" description="Thiamine pyrophosphate enzyme TPP-binding" evidence="14">
    <location>
        <begin position="397"/>
        <end position="551"/>
    </location>
</feature>
<sequence length="586" mass="62236">MKDRTETTMTGAAAIVASLEALGVTDVFGLPGGAILPTYDPLMDSTIRHILVRHEQGAGHAAEGYALATGKVGCAIVTSGPGATNTLTALADANMDSVPIVVISGQVGAALIGTDAFQEADIVGASMPLTKHSFLVTDAQTIPARLAEAFHIASTGRPGPVLVDITKSAQNTQMEFSWPPRMELPGYRPAGKPHAKQVRAAARAIATAQAPVLYVGGGAIRSNASEEIQALADLANAPVVTTLTARGAIPDTDRHNLGMPGMHGTVAAVGALQRADLVVALGARFDDRVTGNLDSFATRATIVHVDIDAAEIGKNRVADIPIVGDLKQTAAALVEEVPRAYEKEGTPDLSGWWRYLDHLRATYPLGWAETADGRLAPQYVLQRLSAISGPDSVYVTGVGQHQMWAAQFIDFERPRSFLSSSGLGTMGYCIPAAMGAKVGEPDRAVWAIDGDGSFQMTNQELATCTVNDIPIKVALINNSVLGMVRQWQSLFYSQRYSNTDLNPQDGDQIPDFVTLAAAYGIEARVVRTQDEVDPAIEWAMSVNDRPVLIDFRVSKDAMVWPMVAAGVSNDEIRYAKGLAPDWGVED</sequence>
<evidence type="ECO:0000256" key="8">
    <source>
        <dbReference type="ARBA" id="ARBA00022842"/>
    </source>
</evidence>
<accession>A0ABW2SJQ5</accession>
<evidence type="ECO:0000256" key="9">
    <source>
        <dbReference type="ARBA" id="ARBA00023052"/>
    </source>
</evidence>
<comment type="similarity">
    <text evidence="3 12">Belongs to the TPP enzyme family.</text>
</comment>
<dbReference type="Pfam" id="PF02775">
    <property type="entry name" value="TPP_enzyme_C"/>
    <property type="match status" value="1"/>
</dbReference>
<dbReference type="InterPro" id="IPR045229">
    <property type="entry name" value="TPP_enz"/>
</dbReference>
<dbReference type="InterPro" id="IPR029035">
    <property type="entry name" value="DHS-like_NAD/FAD-binding_dom"/>
</dbReference>
<dbReference type="PANTHER" id="PTHR18968">
    <property type="entry name" value="THIAMINE PYROPHOSPHATE ENZYMES"/>
    <property type="match status" value="1"/>
</dbReference>
<keyword evidence="17" id="KW-1185">Reference proteome</keyword>
<feature type="domain" description="Thiamine pyrophosphate enzyme central" evidence="13">
    <location>
        <begin position="198"/>
        <end position="333"/>
    </location>
</feature>
<dbReference type="PANTHER" id="PTHR18968:SF13">
    <property type="entry name" value="ACETOLACTATE SYNTHASE CATALYTIC SUBUNIT, MITOCHONDRIAL"/>
    <property type="match status" value="1"/>
</dbReference>
<organism evidence="16 17">
    <name type="scientific">Schaalia naturae</name>
    <dbReference type="NCBI Taxonomy" id="635203"/>
    <lineage>
        <taxon>Bacteria</taxon>
        <taxon>Bacillati</taxon>
        <taxon>Actinomycetota</taxon>
        <taxon>Actinomycetes</taxon>
        <taxon>Actinomycetales</taxon>
        <taxon>Actinomycetaceae</taxon>
        <taxon>Schaalia</taxon>
    </lineage>
</organism>
<dbReference type="Pfam" id="PF02776">
    <property type="entry name" value="TPP_enzyme_N"/>
    <property type="match status" value="1"/>
</dbReference>
<dbReference type="InterPro" id="IPR011766">
    <property type="entry name" value="TPP_enzyme_TPP-bd"/>
</dbReference>
<keyword evidence="6 12" id="KW-0808">Transferase</keyword>
<evidence type="ECO:0000256" key="4">
    <source>
        <dbReference type="ARBA" id="ARBA00013145"/>
    </source>
</evidence>
<dbReference type="Gene3D" id="3.40.50.1220">
    <property type="entry name" value="TPP-binding domain"/>
    <property type="match status" value="1"/>
</dbReference>
<keyword evidence="10 12" id="KW-0100">Branched-chain amino acid biosynthesis</keyword>
<dbReference type="InterPro" id="IPR012001">
    <property type="entry name" value="Thiamin_PyroP_enz_TPP-bd_dom"/>
</dbReference>
<evidence type="ECO:0000259" key="14">
    <source>
        <dbReference type="Pfam" id="PF02775"/>
    </source>
</evidence>
<keyword evidence="9 12" id="KW-0786">Thiamine pyrophosphate</keyword>
<dbReference type="InterPro" id="IPR029061">
    <property type="entry name" value="THDP-binding"/>
</dbReference>
<keyword evidence="7 12" id="KW-0479">Metal-binding</keyword>
<comment type="cofactor">
    <cofactor evidence="12">
        <name>Mg(2+)</name>
        <dbReference type="ChEBI" id="CHEBI:18420"/>
    </cofactor>
    <text evidence="12">Binds 1 Mg(2+) ion per subunit.</text>
</comment>
<evidence type="ECO:0000256" key="2">
    <source>
        <dbReference type="ARBA" id="ARBA00005025"/>
    </source>
</evidence>
<feature type="domain" description="Thiamine pyrophosphate enzyme N-terminal TPP-binding" evidence="15">
    <location>
        <begin position="9"/>
        <end position="123"/>
    </location>
</feature>
<dbReference type="Gene3D" id="3.40.50.970">
    <property type="match status" value="2"/>
</dbReference>
<evidence type="ECO:0000259" key="13">
    <source>
        <dbReference type="Pfam" id="PF00205"/>
    </source>
</evidence>
<dbReference type="EMBL" id="JBHTEF010000001">
    <property type="protein sequence ID" value="MFC7579888.1"/>
    <property type="molecule type" value="Genomic_DNA"/>
</dbReference>
<dbReference type="Proteomes" id="UP001596527">
    <property type="component" value="Unassembled WGS sequence"/>
</dbReference>
<evidence type="ECO:0000259" key="15">
    <source>
        <dbReference type="Pfam" id="PF02776"/>
    </source>
</evidence>
<comment type="pathway">
    <text evidence="1 12">Amino-acid biosynthesis; L-isoleucine biosynthesis; L-isoleucine from 2-oxobutanoate: step 1/4.</text>
</comment>
<evidence type="ECO:0000256" key="10">
    <source>
        <dbReference type="ARBA" id="ARBA00023304"/>
    </source>
</evidence>
<comment type="caution">
    <text evidence="16">The sequence shown here is derived from an EMBL/GenBank/DDBJ whole genome shotgun (WGS) entry which is preliminary data.</text>
</comment>
<dbReference type="SUPFAM" id="SSF52518">
    <property type="entry name" value="Thiamin diphosphate-binding fold (THDP-binding)"/>
    <property type="match status" value="2"/>
</dbReference>
<keyword evidence="5 12" id="KW-0028">Amino-acid biosynthesis</keyword>
<evidence type="ECO:0000256" key="11">
    <source>
        <dbReference type="ARBA" id="ARBA00048670"/>
    </source>
</evidence>
<dbReference type="NCBIfam" id="NF005860">
    <property type="entry name" value="PRK07789.1"/>
    <property type="match status" value="1"/>
</dbReference>
<dbReference type="RefSeq" id="WP_380971449.1">
    <property type="nucleotide sequence ID" value="NZ_JBHTEF010000001.1"/>
</dbReference>
<evidence type="ECO:0000256" key="5">
    <source>
        <dbReference type="ARBA" id="ARBA00022605"/>
    </source>
</evidence>
<evidence type="ECO:0000256" key="6">
    <source>
        <dbReference type="ARBA" id="ARBA00022679"/>
    </source>
</evidence>
<reference evidence="17" key="1">
    <citation type="journal article" date="2019" name="Int. J. Syst. Evol. Microbiol.">
        <title>The Global Catalogue of Microorganisms (GCM) 10K type strain sequencing project: providing services to taxonomists for standard genome sequencing and annotation.</title>
        <authorList>
            <consortium name="The Broad Institute Genomics Platform"/>
            <consortium name="The Broad Institute Genome Sequencing Center for Infectious Disease"/>
            <person name="Wu L."/>
            <person name="Ma J."/>
        </authorList>
    </citation>
    <scope>NUCLEOTIDE SEQUENCE [LARGE SCALE GENOMIC DNA]</scope>
    <source>
        <strain evidence="17">CCUG 56698</strain>
    </source>
</reference>
<proteinExistence type="inferred from homology"/>
<dbReference type="CDD" id="cd07035">
    <property type="entry name" value="TPP_PYR_POX_like"/>
    <property type="match status" value="1"/>
</dbReference>
<dbReference type="InterPro" id="IPR039368">
    <property type="entry name" value="AHAS_TPP"/>
</dbReference>
<dbReference type="SUPFAM" id="SSF52467">
    <property type="entry name" value="DHS-like NAD/FAD-binding domain"/>
    <property type="match status" value="1"/>
</dbReference>
<dbReference type="InterPro" id="IPR012846">
    <property type="entry name" value="Acetolactate_synth_lsu"/>
</dbReference>
<dbReference type="PROSITE" id="PS00187">
    <property type="entry name" value="TPP_ENZYMES"/>
    <property type="match status" value="1"/>
</dbReference>
<protein>
    <recommendedName>
        <fullName evidence="4 12">Acetolactate synthase</fullName>
        <ecNumber evidence="4 12">2.2.1.6</ecNumber>
    </recommendedName>
</protein>
<keyword evidence="8 12" id="KW-0460">Magnesium</keyword>
<dbReference type="InterPro" id="IPR012000">
    <property type="entry name" value="Thiamin_PyroP_enz_cen_dom"/>
</dbReference>
<name>A0ABW2SJQ5_9ACTO</name>
<dbReference type="InterPro" id="IPR000399">
    <property type="entry name" value="TPP-bd_CS"/>
</dbReference>
<evidence type="ECO:0000256" key="7">
    <source>
        <dbReference type="ARBA" id="ARBA00022723"/>
    </source>
</evidence>
<evidence type="ECO:0000313" key="17">
    <source>
        <dbReference type="Proteomes" id="UP001596527"/>
    </source>
</evidence>
<comment type="catalytic activity">
    <reaction evidence="11 12">
        <text>2 pyruvate + H(+) = (2S)-2-acetolactate + CO2</text>
        <dbReference type="Rhea" id="RHEA:25249"/>
        <dbReference type="ChEBI" id="CHEBI:15361"/>
        <dbReference type="ChEBI" id="CHEBI:15378"/>
        <dbReference type="ChEBI" id="CHEBI:16526"/>
        <dbReference type="ChEBI" id="CHEBI:58476"/>
        <dbReference type="EC" id="2.2.1.6"/>
    </reaction>
</comment>
<evidence type="ECO:0000313" key="16">
    <source>
        <dbReference type="EMBL" id="MFC7579888.1"/>
    </source>
</evidence>
<gene>
    <name evidence="16" type="ORF">ACFQWG_01430</name>
</gene>
<evidence type="ECO:0000256" key="1">
    <source>
        <dbReference type="ARBA" id="ARBA00004974"/>
    </source>
</evidence>
<evidence type="ECO:0000256" key="12">
    <source>
        <dbReference type="RuleBase" id="RU003591"/>
    </source>
</evidence>
<evidence type="ECO:0000256" key="3">
    <source>
        <dbReference type="ARBA" id="ARBA00007812"/>
    </source>
</evidence>
<dbReference type="EC" id="2.2.1.6" evidence="4 12"/>
<dbReference type="CDD" id="cd02015">
    <property type="entry name" value="TPP_AHAS"/>
    <property type="match status" value="1"/>
</dbReference>